<dbReference type="SUPFAM" id="SSF57716">
    <property type="entry name" value="Glucocorticoid receptor-like (DNA-binding domain)"/>
    <property type="match status" value="1"/>
</dbReference>
<evidence type="ECO:0000256" key="5">
    <source>
        <dbReference type="SAM" id="MobiDB-lite"/>
    </source>
</evidence>
<protein>
    <recommendedName>
        <fullName evidence="11">White collar 1 protein</fullName>
    </recommendedName>
</protein>
<keyword evidence="3" id="KW-0157">Chromophore</keyword>
<feature type="compositionally biased region" description="Low complexity" evidence="5">
    <location>
        <begin position="965"/>
        <end position="975"/>
    </location>
</feature>
<dbReference type="Pfam" id="PF08447">
    <property type="entry name" value="PAS_3"/>
    <property type="match status" value="1"/>
</dbReference>
<dbReference type="SUPFAM" id="SSF55785">
    <property type="entry name" value="PYP-like sensor domain (PAS domain)"/>
    <property type="match status" value="2"/>
</dbReference>
<dbReference type="SMART" id="SM00091">
    <property type="entry name" value="PAS"/>
    <property type="match status" value="3"/>
</dbReference>
<reference evidence="9" key="2">
    <citation type="submission" date="2024-01" db="EMBL/GenBank/DDBJ databases">
        <authorList>
            <consortium name="Lawrence Berkeley National Laboratory"/>
            <person name="Steindorff A.S."/>
            <person name="Aguilar-pontes M.V."/>
            <person name="Robinson A.J."/>
            <person name="Andreopoulos B."/>
            <person name="LaButti K."/>
            <person name="Kuo A."/>
            <person name="Mondo S."/>
            <person name="Riley R."/>
            <person name="Otillar R."/>
            <person name="Haridas S."/>
            <person name="Lipzen A."/>
            <person name="Grimwood J."/>
            <person name="Schmutz J."/>
            <person name="Clum A."/>
            <person name="Conant G."/>
            <person name="Drula E."/>
            <person name="Henrissat B."/>
            <person name="Hansel C."/>
            <person name="Singer S."/>
            <person name="de Vries R."/>
            <person name="Natvig D."/>
            <person name="Powell A.J."/>
            <person name="Tsang A."/>
            <person name="Grigoriev I.V."/>
        </authorList>
    </citation>
    <scope>NUCLEOTIDE SEQUENCE</scope>
    <source>
        <strain evidence="9">CBS 620.91</strain>
    </source>
</reference>
<dbReference type="PROSITE" id="PS50112">
    <property type="entry name" value="PAS"/>
    <property type="match status" value="2"/>
</dbReference>
<accession>A0ABR3VR92</accession>
<keyword evidence="4" id="KW-0863">Zinc-finger</keyword>
<feature type="region of interest" description="Disordered" evidence="5">
    <location>
        <begin position="475"/>
        <end position="500"/>
    </location>
</feature>
<dbReference type="InterPro" id="IPR013088">
    <property type="entry name" value="Znf_NHR/GATA"/>
</dbReference>
<evidence type="ECO:0000259" key="6">
    <source>
        <dbReference type="PROSITE" id="PS50112"/>
    </source>
</evidence>
<evidence type="ECO:0000313" key="10">
    <source>
        <dbReference type="Proteomes" id="UP001583172"/>
    </source>
</evidence>
<feature type="region of interest" description="Disordered" evidence="5">
    <location>
        <begin position="828"/>
        <end position="847"/>
    </location>
</feature>
<feature type="region of interest" description="Disordered" evidence="5">
    <location>
        <begin position="853"/>
        <end position="876"/>
    </location>
</feature>
<dbReference type="CDD" id="cd00202">
    <property type="entry name" value="ZnF_GATA"/>
    <property type="match status" value="1"/>
</dbReference>
<feature type="region of interest" description="Disordered" evidence="5">
    <location>
        <begin position="1"/>
        <end position="57"/>
    </location>
</feature>
<evidence type="ECO:0000313" key="8">
    <source>
        <dbReference type="EMBL" id="KAL1836089.1"/>
    </source>
</evidence>
<feature type="region of interest" description="Disordered" evidence="5">
    <location>
        <begin position="229"/>
        <end position="318"/>
    </location>
</feature>
<feature type="compositionally biased region" description="Low complexity" evidence="5">
    <location>
        <begin position="1029"/>
        <end position="1070"/>
    </location>
</feature>
<feature type="region of interest" description="Disordered" evidence="5">
    <location>
        <begin position="692"/>
        <end position="723"/>
    </location>
</feature>
<keyword evidence="1" id="KW-0285">Flavoprotein</keyword>
<comment type="caution">
    <text evidence="9">The sequence shown here is derived from an EMBL/GenBank/DDBJ whole genome shotgun (WGS) entry which is preliminary data.</text>
</comment>
<evidence type="ECO:0000256" key="1">
    <source>
        <dbReference type="ARBA" id="ARBA00022630"/>
    </source>
</evidence>
<feature type="region of interest" description="Disordered" evidence="5">
    <location>
        <begin position="1022"/>
        <end position="1076"/>
    </location>
</feature>
<evidence type="ECO:0000256" key="3">
    <source>
        <dbReference type="ARBA" id="ARBA00022991"/>
    </source>
</evidence>
<dbReference type="PANTHER" id="PTHR47429:SF7">
    <property type="entry name" value="GATA-FACTOR"/>
    <property type="match status" value="1"/>
</dbReference>
<evidence type="ECO:0000313" key="9">
    <source>
        <dbReference type="EMBL" id="KAL1844075.1"/>
    </source>
</evidence>
<dbReference type="Gene3D" id="3.30.50.10">
    <property type="entry name" value="Erythroid Transcription Factor GATA-1, subunit A"/>
    <property type="match status" value="1"/>
</dbReference>
<keyword evidence="2" id="KW-0288">FMN</keyword>
<dbReference type="PANTHER" id="PTHR47429">
    <property type="entry name" value="PROTEIN TWIN LOV 1"/>
    <property type="match status" value="1"/>
</dbReference>
<dbReference type="EMBL" id="JAZGSY010000004">
    <property type="protein sequence ID" value="KAL1844075.1"/>
    <property type="molecule type" value="Genomic_DNA"/>
</dbReference>
<dbReference type="InterPro" id="IPR013655">
    <property type="entry name" value="PAS_fold_3"/>
</dbReference>
<proteinExistence type="predicted"/>
<reference evidence="9 10" key="1">
    <citation type="journal article" date="2024" name="Commun. Biol.">
        <title>Comparative genomic analysis of thermophilic fungi reveals convergent evolutionary adaptations and gene losses.</title>
        <authorList>
            <person name="Steindorff A.S."/>
            <person name="Aguilar-Pontes M.V."/>
            <person name="Robinson A.J."/>
            <person name="Andreopoulos B."/>
            <person name="LaButti K."/>
            <person name="Kuo A."/>
            <person name="Mondo S."/>
            <person name="Riley R."/>
            <person name="Otillar R."/>
            <person name="Haridas S."/>
            <person name="Lipzen A."/>
            <person name="Grimwood J."/>
            <person name="Schmutz J."/>
            <person name="Clum A."/>
            <person name="Reid I.D."/>
            <person name="Moisan M.C."/>
            <person name="Butler G."/>
            <person name="Nguyen T.T.M."/>
            <person name="Dewar K."/>
            <person name="Conant G."/>
            <person name="Drula E."/>
            <person name="Henrissat B."/>
            <person name="Hansel C."/>
            <person name="Singer S."/>
            <person name="Hutchinson M.I."/>
            <person name="de Vries R.P."/>
            <person name="Natvig D.O."/>
            <person name="Powell A.J."/>
            <person name="Tsang A."/>
            <person name="Grigoriev I.V."/>
        </authorList>
    </citation>
    <scope>NUCLEOTIDE SEQUENCE [LARGE SCALE GENOMIC DNA]</scope>
    <source>
        <strain evidence="9 10">CBS 620.91</strain>
    </source>
</reference>
<evidence type="ECO:0008006" key="11">
    <source>
        <dbReference type="Google" id="ProtNLM"/>
    </source>
</evidence>
<dbReference type="Pfam" id="PF13426">
    <property type="entry name" value="PAS_9"/>
    <property type="match status" value="1"/>
</dbReference>
<feature type="domain" description="PAS" evidence="6">
    <location>
        <begin position="589"/>
        <end position="659"/>
    </location>
</feature>
<dbReference type="Pfam" id="PF00320">
    <property type="entry name" value="GATA"/>
    <property type="match status" value="1"/>
</dbReference>
<dbReference type="SMART" id="SM00401">
    <property type="entry name" value="ZnF_GATA"/>
    <property type="match status" value="1"/>
</dbReference>
<evidence type="ECO:0000259" key="7">
    <source>
        <dbReference type="PROSITE" id="PS50114"/>
    </source>
</evidence>
<sequence length="1119" mass="115760">MQARDGAGMTSDRLGGGQLAGQKRSNDDDDNANPAFASRGPLPQALDHGMSLMEYDPSPPGNSLFQGFAFSFSAPGGDSAMSGTISTSAPFQHSEPSTLMPVPSSQTDYNGNLMVSPHGMAPNAFTGLFEGGMLGTDPAAAAAAASMGFFGDPQPPPPPPGMEQTHYASIAPSDFAVDPLDLSSVETSPLDPPPPTLGTGMPGFAVVSGGTAGDLMVPPINAFGAPAAAVGHGGAASAGMDTFSPPPEMLRSSRRESVPASFHSPQRSINPPRPPGSDRRTSITSAPSPMAPPPLPRAPPGGAGASGPPRPGKKGIYSKSGFDMIRALTYVATRKNPTIEIGAVDLSCSFLVCDLTLNDCPIVYVSDNFQNLTGYNRYEIMGKNCRFLQSPDGYVEAGSRREFVANDAVYDIKKAVTDGREIQRSLINYRKGGKPFLNLLTLIPIPWDDSNGEFRYCVGFQIDLVECPEAITSMPPYESSTTSSSSSSASPAATSPANSSTISGAMRVDYRHGEAIASPLRWTPPPSTRWDPDLAGTGGKTLSAAEVSSLLQHQINTTALQHSSGGGAAGAGGNMSALAPSSASAEWHRQAWDKMLLENADDVVHVLSLKGLFLYLSPACKNVLEYDPAELVGNPLASVCHPSDIVPVTRELRDAAGAGGGGVVNVAFRVRRKNSGPVLSLRRALVDAHSNNSSIITNSPKPNTLPNPSNSPSATSTSLSIASTTTTTTTTLWTKLSTSGLILFASPSGTRAILDLPPHNLEGTSIQALLPSNKREMRAEFGRAVEKARQGRVVGVRHEVVNRAGKVVAVETVFYPGDGEVLTEKEGVAEGAGEAGRGEEGGKTGGRTRLVGGRQGAKAAAAVGQESGQDKTSDKENIFVRGFGGDGDDGDDLFAELKTTRCTSWQYELRQMEKDNRRLADELAQLVVGKKRKRRKGSGGSAGSGSNSGGAGATARRGSVGGGSAAAAGGTAGANLPPPPPPPAPVKGCANCHKKETPEWRRGPSGNRDLCNSCGLRWAKQTGKLSPRNTSRTNSNASNTSSASDGSSAASKRTSVSTTSSNSHSPAESSPLRRELPSSSAFDAVGVGGVGACAVVVGSLNGSGSGSNIMPGMGPIREE</sequence>
<keyword evidence="10" id="KW-1185">Reference proteome</keyword>
<gene>
    <name evidence="9" type="ORF">VTJ49DRAFT_4927</name>
    <name evidence="8" type="ORF">VTJ49DRAFT_5602</name>
</gene>
<keyword evidence="4" id="KW-0862">Zinc</keyword>
<evidence type="ECO:0000256" key="4">
    <source>
        <dbReference type="PROSITE-ProRule" id="PRU00094"/>
    </source>
</evidence>
<feature type="compositionally biased region" description="Low complexity" evidence="5">
    <location>
        <begin position="697"/>
        <end position="723"/>
    </location>
</feature>
<feature type="compositionally biased region" description="Gly residues" evidence="5">
    <location>
        <begin position="938"/>
        <end position="952"/>
    </location>
</feature>
<dbReference type="InterPro" id="IPR035965">
    <property type="entry name" value="PAS-like_dom_sf"/>
</dbReference>
<keyword evidence="4" id="KW-0479">Metal-binding</keyword>
<dbReference type="InterPro" id="IPR000679">
    <property type="entry name" value="Znf_GATA"/>
</dbReference>
<dbReference type="CDD" id="cd00130">
    <property type="entry name" value="PAS"/>
    <property type="match status" value="2"/>
</dbReference>
<dbReference type="PROSITE" id="PS50114">
    <property type="entry name" value="GATA_ZN_FINGER_2"/>
    <property type="match status" value="1"/>
</dbReference>
<dbReference type="Proteomes" id="UP001583172">
    <property type="component" value="Unassembled WGS sequence"/>
</dbReference>
<feature type="domain" description="GATA-type" evidence="7">
    <location>
        <begin position="989"/>
        <end position="1016"/>
    </location>
</feature>
<feature type="region of interest" description="Disordered" evidence="5">
    <location>
        <begin position="926"/>
        <end position="988"/>
    </location>
</feature>
<feature type="compositionally biased region" description="Pro residues" evidence="5">
    <location>
        <begin position="289"/>
        <end position="299"/>
    </location>
</feature>
<evidence type="ECO:0000256" key="2">
    <source>
        <dbReference type="ARBA" id="ARBA00022643"/>
    </source>
</evidence>
<dbReference type="PROSITE" id="PS00344">
    <property type="entry name" value="GATA_ZN_FINGER_1"/>
    <property type="match status" value="1"/>
</dbReference>
<feature type="domain" description="PAS" evidence="6">
    <location>
        <begin position="362"/>
        <end position="384"/>
    </location>
</feature>
<name>A0ABR3VR92_HUMIN</name>
<dbReference type="EMBL" id="JAZGSY010000467">
    <property type="protein sequence ID" value="KAL1836089.1"/>
    <property type="molecule type" value="Genomic_DNA"/>
</dbReference>
<dbReference type="Gene3D" id="3.30.450.20">
    <property type="entry name" value="PAS domain"/>
    <property type="match status" value="2"/>
</dbReference>
<feature type="compositionally biased region" description="Pro residues" evidence="5">
    <location>
        <begin position="976"/>
        <end position="985"/>
    </location>
</feature>
<dbReference type="InterPro" id="IPR000014">
    <property type="entry name" value="PAS"/>
</dbReference>
<organism evidence="9 10">
    <name type="scientific">Humicola insolens</name>
    <name type="common">Soft-rot fungus</name>
    <dbReference type="NCBI Taxonomy" id="85995"/>
    <lineage>
        <taxon>Eukaryota</taxon>
        <taxon>Fungi</taxon>
        <taxon>Dikarya</taxon>
        <taxon>Ascomycota</taxon>
        <taxon>Pezizomycotina</taxon>
        <taxon>Sordariomycetes</taxon>
        <taxon>Sordariomycetidae</taxon>
        <taxon>Sordariales</taxon>
        <taxon>Chaetomiaceae</taxon>
        <taxon>Mycothermus</taxon>
    </lineage>
</organism>